<dbReference type="EC" id="2.7.7.65" evidence="1"/>
<keyword evidence="3" id="KW-0812">Transmembrane</keyword>
<evidence type="ECO:0000256" key="1">
    <source>
        <dbReference type="ARBA" id="ARBA00012528"/>
    </source>
</evidence>
<dbReference type="EMBL" id="VFYP01000007">
    <property type="protein sequence ID" value="TPP04595.1"/>
    <property type="molecule type" value="Genomic_DNA"/>
</dbReference>
<keyword evidence="6" id="KW-1185">Reference proteome</keyword>
<dbReference type="InterPro" id="IPR029787">
    <property type="entry name" value="Nucleotide_cyclase"/>
</dbReference>
<feature type="transmembrane region" description="Helical" evidence="3">
    <location>
        <begin position="95"/>
        <end position="111"/>
    </location>
</feature>
<comment type="caution">
    <text evidence="5">The sequence shown here is derived from an EMBL/GenBank/DDBJ whole genome shotgun (WGS) entry which is preliminary data.</text>
</comment>
<feature type="transmembrane region" description="Helical" evidence="3">
    <location>
        <begin position="152"/>
        <end position="176"/>
    </location>
</feature>
<evidence type="ECO:0000259" key="4">
    <source>
        <dbReference type="PROSITE" id="PS50887"/>
    </source>
</evidence>
<dbReference type="Pfam" id="PF00990">
    <property type="entry name" value="GGDEF"/>
    <property type="match status" value="1"/>
</dbReference>
<dbReference type="InterPro" id="IPR043128">
    <property type="entry name" value="Rev_trsase/Diguanyl_cyclase"/>
</dbReference>
<accession>A0A504U2L1</accession>
<keyword evidence="3" id="KW-0472">Membrane</keyword>
<feature type="transmembrane region" description="Helical" evidence="3">
    <location>
        <begin position="123"/>
        <end position="140"/>
    </location>
</feature>
<dbReference type="NCBIfam" id="TIGR00254">
    <property type="entry name" value="GGDEF"/>
    <property type="match status" value="1"/>
</dbReference>
<dbReference type="AlphaFoldDB" id="A0A504U2L1"/>
<evidence type="ECO:0000256" key="2">
    <source>
        <dbReference type="ARBA" id="ARBA00034247"/>
    </source>
</evidence>
<dbReference type="CDD" id="cd01949">
    <property type="entry name" value="GGDEF"/>
    <property type="match status" value="1"/>
</dbReference>
<evidence type="ECO:0000256" key="3">
    <source>
        <dbReference type="SAM" id="Phobius"/>
    </source>
</evidence>
<evidence type="ECO:0000313" key="6">
    <source>
        <dbReference type="Proteomes" id="UP000316429"/>
    </source>
</evidence>
<dbReference type="FunFam" id="3.30.70.270:FF:000001">
    <property type="entry name" value="Diguanylate cyclase domain protein"/>
    <property type="match status" value="1"/>
</dbReference>
<dbReference type="Proteomes" id="UP000316429">
    <property type="component" value="Unassembled WGS sequence"/>
</dbReference>
<dbReference type="GO" id="GO:0043709">
    <property type="term" value="P:cell adhesion involved in single-species biofilm formation"/>
    <property type="evidence" value="ECO:0007669"/>
    <property type="project" value="TreeGrafter"/>
</dbReference>
<dbReference type="GO" id="GO:0052621">
    <property type="term" value="F:diguanylate cyclase activity"/>
    <property type="evidence" value="ECO:0007669"/>
    <property type="project" value="UniProtKB-EC"/>
</dbReference>
<keyword evidence="3" id="KW-1133">Transmembrane helix</keyword>
<dbReference type="GO" id="GO:0005886">
    <property type="term" value="C:plasma membrane"/>
    <property type="evidence" value="ECO:0007669"/>
    <property type="project" value="TreeGrafter"/>
</dbReference>
<dbReference type="RefSeq" id="WP_140832087.1">
    <property type="nucleotide sequence ID" value="NZ_VFYP01000007.1"/>
</dbReference>
<proteinExistence type="predicted"/>
<feature type="transmembrane region" description="Helical" evidence="3">
    <location>
        <begin position="6"/>
        <end position="25"/>
    </location>
</feature>
<organism evidence="5 6">
    <name type="scientific">Rhizobium glycinendophyticum</name>
    <dbReference type="NCBI Taxonomy" id="2589807"/>
    <lineage>
        <taxon>Bacteria</taxon>
        <taxon>Pseudomonadati</taxon>
        <taxon>Pseudomonadota</taxon>
        <taxon>Alphaproteobacteria</taxon>
        <taxon>Hyphomicrobiales</taxon>
        <taxon>Rhizobiaceae</taxon>
        <taxon>Rhizobium/Agrobacterium group</taxon>
        <taxon>Rhizobium</taxon>
    </lineage>
</organism>
<reference evidence="5 6" key="1">
    <citation type="submission" date="2019-06" db="EMBL/GenBank/DDBJ databases">
        <title>Rhizobium sp. CL12 isolated from roots of soybean.</title>
        <authorList>
            <person name="Wang C."/>
        </authorList>
    </citation>
    <scope>NUCLEOTIDE SEQUENCE [LARGE SCALE GENOMIC DNA]</scope>
    <source>
        <strain evidence="5 6">CL12</strain>
    </source>
</reference>
<dbReference type="SMART" id="SM00267">
    <property type="entry name" value="GGDEF"/>
    <property type="match status" value="1"/>
</dbReference>
<feature type="transmembrane region" description="Helical" evidence="3">
    <location>
        <begin position="37"/>
        <end position="57"/>
    </location>
</feature>
<dbReference type="PANTHER" id="PTHR45138">
    <property type="entry name" value="REGULATORY COMPONENTS OF SENSORY TRANSDUCTION SYSTEM"/>
    <property type="match status" value="1"/>
</dbReference>
<name>A0A504U2L1_9HYPH</name>
<dbReference type="InterPro" id="IPR050469">
    <property type="entry name" value="Diguanylate_Cyclase"/>
</dbReference>
<dbReference type="PROSITE" id="PS50887">
    <property type="entry name" value="GGDEF"/>
    <property type="match status" value="1"/>
</dbReference>
<dbReference type="SUPFAM" id="SSF55073">
    <property type="entry name" value="Nucleotide cyclase"/>
    <property type="match status" value="1"/>
</dbReference>
<evidence type="ECO:0000313" key="5">
    <source>
        <dbReference type="EMBL" id="TPP04595.1"/>
    </source>
</evidence>
<dbReference type="GO" id="GO:1902201">
    <property type="term" value="P:negative regulation of bacterial-type flagellum-dependent cell motility"/>
    <property type="evidence" value="ECO:0007669"/>
    <property type="project" value="TreeGrafter"/>
</dbReference>
<sequence>MNGASFLLVVNFLVAMSFCAVFIVVAKNSRSRSAAIWIAAGFGVASLSALCELLVAYTSLTKVWALGAFATVLVGMVMLKVGIGELYHRQFDRRLIAVFTGASLILAYMIYDLPRGTSTHAFLYQAPFAVVVLTSAWMVLSSNRRMTVDRFLGGLLLITGLHFIGKAALAVAVGSGGVAKNYIYSNYALVSQSSTAVLMVGIGLTLLAALILEILMDQRTESEIDLLSGVANRRGFDRRVRNLLQQTPGTTHAVVLCDMDHFKRINDTFGHATGDRVIEGFGQRLRTCVPDDAVVGRIGGEEFAIFLPDTQPDIAMRLAEDLRMETGKMAGLPDSLKVTASFGVASVSAGGDLTEAFRQADIALYAAKNAGRNRVKLADPNRVRKTDNMLH</sequence>
<protein>
    <recommendedName>
        <fullName evidence="1">diguanylate cyclase</fullName>
        <ecNumber evidence="1">2.7.7.65</ecNumber>
    </recommendedName>
</protein>
<dbReference type="InterPro" id="IPR000160">
    <property type="entry name" value="GGDEF_dom"/>
</dbReference>
<dbReference type="OrthoDB" id="9812260at2"/>
<feature type="domain" description="GGDEF" evidence="4">
    <location>
        <begin position="250"/>
        <end position="380"/>
    </location>
</feature>
<dbReference type="PANTHER" id="PTHR45138:SF9">
    <property type="entry name" value="DIGUANYLATE CYCLASE DGCM-RELATED"/>
    <property type="match status" value="1"/>
</dbReference>
<feature type="transmembrane region" description="Helical" evidence="3">
    <location>
        <begin position="196"/>
        <end position="216"/>
    </location>
</feature>
<gene>
    <name evidence="5" type="ORF">FJQ55_22030</name>
</gene>
<comment type="catalytic activity">
    <reaction evidence="2">
        <text>2 GTP = 3',3'-c-di-GMP + 2 diphosphate</text>
        <dbReference type="Rhea" id="RHEA:24898"/>
        <dbReference type="ChEBI" id="CHEBI:33019"/>
        <dbReference type="ChEBI" id="CHEBI:37565"/>
        <dbReference type="ChEBI" id="CHEBI:58805"/>
        <dbReference type="EC" id="2.7.7.65"/>
    </reaction>
</comment>
<feature type="transmembrane region" description="Helical" evidence="3">
    <location>
        <begin position="63"/>
        <end position="83"/>
    </location>
</feature>
<dbReference type="Gene3D" id="3.30.70.270">
    <property type="match status" value="1"/>
</dbReference>